<dbReference type="InterPro" id="IPR012337">
    <property type="entry name" value="RNaseH-like_sf"/>
</dbReference>
<dbReference type="EMBL" id="JABBWK010000024">
    <property type="protein sequence ID" value="KAG1900882.1"/>
    <property type="molecule type" value="Genomic_DNA"/>
</dbReference>
<reference evidence="2" key="1">
    <citation type="journal article" date="2020" name="New Phytol.">
        <title>Comparative genomics reveals dynamic genome evolution in host specialist ectomycorrhizal fungi.</title>
        <authorList>
            <person name="Lofgren L.A."/>
            <person name="Nguyen N.H."/>
            <person name="Vilgalys R."/>
            <person name="Ruytinx J."/>
            <person name="Liao H.L."/>
            <person name="Branco S."/>
            <person name="Kuo A."/>
            <person name="LaButti K."/>
            <person name="Lipzen A."/>
            <person name="Andreopoulos W."/>
            <person name="Pangilinan J."/>
            <person name="Riley R."/>
            <person name="Hundley H."/>
            <person name="Na H."/>
            <person name="Barry K."/>
            <person name="Grigoriev I.V."/>
            <person name="Stajich J.E."/>
            <person name="Kennedy P.G."/>
        </authorList>
    </citation>
    <scope>NUCLEOTIDE SEQUENCE</scope>
    <source>
        <strain evidence="2">FC203</strain>
    </source>
</reference>
<dbReference type="GO" id="GO:0006139">
    <property type="term" value="P:nucleobase-containing compound metabolic process"/>
    <property type="evidence" value="ECO:0007669"/>
    <property type="project" value="InterPro"/>
</dbReference>
<sequence length="259" mass="28350">MFLVPYMFACTHIQTAPFLENGVIKLPHSLLVFLRLPLFKKVGVSVGADFKRLQNDWMHHGTALDELFAGHVELGAMAKERGATVKRTVGLAELVGILLGRHLPKDPQVHVSPWWADAVLPQEYINYAVLDVYAVSQVHLQLVGMDIAQPVVATTPSGTAIALLAPDGQEVAHGIVALEHPPALDGVVVSPKRVVMTVSKVLVPSFLLPARLQKAKQAKSLASFSTLVLNEDELMVIWRPALNRLSRAPCEIQLQKLHL</sequence>
<dbReference type="AlphaFoldDB" id="A0AAD4HLI4"/>
<feature type="domain" description="3'-5' exonuclease" evidence="1">
    <location>
        <begin position="37"/>
        <end position="142"/>
    </location>
</feature>
<dbReference type="SUPFAM" id="SSF53098">
    <property type="entry name" value="Ribonuclease H-like"/>
    <property type="match status" value="1"/>
</dbReference>
<accession>A0AAD4HLI4</accession>
<dbReference type="GO" id="GO:0008408">
    <property type="term" value="F:3'-5' exonuclease activity"/>
    <property type="evidence" value="ECO:0007669"/>
    <property type="project" value="InterPro"/>
</dbReference>
<dbReference type="InterPro" id="IPR002562">
    <property type="entry name" value="3'-5'_exonuclease_dom"/>
</dbReference>
<gene>
    <name evidence="2" type="ORF">F5891DRAFT_979786</name>
</gene>
<evidence type="ECO:0000313" key="2">
    <source>
        <dbReference type="EMBL" id="KAG1900882.1"/>
    </source>
</evidence>
<dbReference type="Pfam" id="PF01612">
    <property type="entry name" value="DNA_pol_A_exo1"/>
    <property type="match status" value="1"/>
</dbReference>
<organism evidence="2 3">
    <name type="scientific">Suillus fuscotomentosus</name>
    <dbReference type="NCBI Taxonomy" id="1912939"/>
    <lineage>
        <taxon>Eukaryota</taxon>
        <taxon>Fungi</taxon>
        <taxon>Dikarya</taxon>
        <taxon>Basidiomycota</taxon>
        <taxon>Agaricomycotina</taxon>
        <taxon>Agaricomycetes</taxon>
        <taxon>Agaricomycetidae</taxon>
        <taxon>Boletales</taxon>
        <taxon>Suillineae</taxon>
        <taxon>Suillaceae</taxon>
        <taxon>Suillus</taxon>
    </lineage>
</organism>
<name>A0AAD4HLI4_9AGAM</name>
<proteinExistence type="predicted"/>
<dbReference type="GO" id="GO:0003676">
    <property type="term" value="F:nucleic acid binding"/>
    <property type="evidence" value="ECO:0007669"/>
    <property type="project" value="InterPro"/>
</dbReference>
<comment type="caution">
    <text evidence="2">The sequence shown here is derived from an EMBL/GenBank/DDBJ whole genome shotgun (WGS) entry which is preliminary data.</text>
</comment>
<dbReference type="RefSeq" id="XP_041226458.1">
    <property type="nucleotide sequence ID" value="XM_041376932.1"/>
</dbReference>
<dbReference type="GeneID" id="64671230"/>
<evidence type="ECO:0000259" key="1">
    <source>
        <dbReference type="Pfam" id="PF01612"/>
    </source>
</evidence>
<dbReference type="Gene3D" id="3.30.420.10">
    <property type="entry name" value="Ribonuclease H-like superfamily/Ribonuclease H"/>
    <property type="match status" value="1"/>
</dbReference>
<evidence type="ECO:0000313" key="3">
    <source>
        <dbReference type="Proteomes" id="UP001195769"/>
    </source>
</evidence>
<dbReference type="InterPro" id="IPR036397">
    <property type="entry name" value="RNaseH_sf"/>
</dbReference>
<dbReference type="Proteomes" id="UP001195769">
    <property type="component" value="Unassembled WGS sequence"/>
</dbReference>
<keyword evidence="3" id="KW-1185">Reference proteome</keyword>
<protein>
    <recommendedName>
        <fullName evidence="1">3'-5' exonuclease domain-containing protein</fullName>
    </recommendedName>
</protein>